<accession>A0A7J0FJC8</accession>
<name>A0A7J0FJC8_9ERIC</name>
<evidence type="ECO:0000313" key="3">
    <source>
        <dbReference type="Proteomes" id="UP000585474"/>
    </source>
</evidence>
<feature type="domain" description="NOMO eighth prealbumin-like" evidence="1">
    <location>
        <begin position="35"/>
        <end position="108"/>
    </location>
</feature>
<organism evidence="2 3">
    <name type="scientific">Actinidia rufa</name>
    <dbReference type="NCBI Taxonomy" id="165716"/>
    <lineage>
        <taxon>Eukaryota</taxon>
        <taxon>Viridiplantae</taxon>
        <taxon>Streptophyta</taxon>
        <taxon>Embryophyta</taxon>
        <taxon>Tracheophyta</taxon>
        <taxon>Spermatophyta</taxon>
        <taxon>Magnoliopsida</taxon>
        <taxon>eudicotyledons</taxon>
        <taxon>Gunneridae</taxon>
        <taxon>Pentapetalae</taxon>
        <taxon>asterids</taxon>
        <taxon>Ericales</taxon>
        <taxon>Actinidiaceae</taxon>
        <taxon>Actinidia</taxon>
    </lineage>
</organism>
<dbReference type="AlphaFoldDB" id="A0A7J0FJC8"/>
<dbReference type="EMBL" id="BJWL01000013">
    <property type="protein sequence ID" value="GFY98792.1"/>
    <property type="molecule type" value="Genomic_DNA"/>
</dbReference>
<dbReference type="OrthoDB" id="1735294at2759"/>
<reference evidence="2 3" key="1">
    <citation type="submission" date="2019-07" db="EMBL/GenBank/DDBJ databases">
        <title>De Novo Assembly of kiwifruit Actinidia rufa.</title>
        <authorList>
            <person name="Sugita-Konishi S."/>
            <person name="Sato K."/>
            <person name="Mori E."/>
            <person name="Abe Y."/>
            <person name="Kisaki G."/>
            <person name="Hamano K."/>
            <person name="Suezawa K."/>
            <person name="Otani M."/>
            <person name="Fukuda T."/>
            <person name="Manabe T."/>
            <person name="Gomi K."/>
            <person name="Tabuchi M."/>
            <person name="Akimitsu K."/>
            <person name="Kataoka I."/>
        </authorList>
    </citation>
    <scope>NUCLEOTIDE SEQUENCE [LARGE SCALE GENOMIC DNA]</scope>
    <source>
        <strain evidence="3">cv. Fuchu</strain>
    </source>
</reference>
<protein>
    <recommendedName>
        <fullName evidence="1">NOMO eighth prealbumin-like domain-containing protein</fullName>
    </recommendedName>
</protein>
<evidence type="ECO:0000259" key="1">
    <source>
        <dbReference type="Pfam" id="PF23660"/>
    </source>
</evidence>
<gene>
    <name evidence="2" type="ORF">Acr_13g0001930</name>
</gene>
<dbReference type="Proteomes" id="UP000585474">
    <property type="component" value="Unassembled WGS sequence"/>
</dbReference>
<sequence>MVSPKKANKELEIELILIIGLSNIMPIYLKGEKYLKGQIHVDSSSLSGVEELPENILVDVLNNERTLLDGATAGLVGNGNDQASSAIYEYSLWANLGEKLTCTPQDPRFKLLHGIIMCHRFYFMDPLII</sequence>
<dbReference type="Pfam" id="PF23660">
    <property type="entry name" value="NOMO_8th"/>
    <property type="match status" value="1"/>
</dbReference>
<evidence type="ECO:0000313" key="2">
    <source>
        <dbReference type="EMBL" id="GFY98792.1"/>
    </source>
</evidence>
<keyword evidence="3" id="KW-1185">Reference proteome</keyword>
<dbReference type="InterPro" id="IPR056187">
    <property type="entry name" value="NOMO_8th"/>
</dbReference>
<proteinExistence type="predicted"/>
<comment type="caution">
    <text evidence="2">The sequence shown here is derived from an EMBL/GenBank/DDBJ whole genome shotgun (WGS) entry which is preliminary data.</text>
</comment>